<reference evidence="2 3" key="1">
    <citation type="submission" date="2020-08" db="EMBL/GenBank/DDBJ databases">
        <title>A Genomic Blueprint of the Chicken Gut Microbiome.</title>
        <authorList>
            <person name="Gilroy R."/>
            <person name="Ravi A."/>
            <person name="Getino M."/>
            <person name="Pursley I."/>
            <person name="Horton D.L."/>
            <person name="Alikhan N.-F."/>
            <person name="Baker D."/>
            <person name="Gharbi K."/>
            <person name="Hall N."/>
            <person name="Watson M."/>
            <person name="Adriaenssens E.M."/>
            <person name="Foster-Nyarko E."/>
            <person name="Jarju S."/>
            <person name="Secka A."/>
            <person name="Antonio M."/>
            <person name="Oren A."/>
            <person name="Chaudhuri R."/>
            <person name="La Ragione R.M."/>
            <person name="Hildebrand F."/>
            <person name="Pallen M.J."/>
        </authorList>
    </citation>
    <scope>NUCLEOTIDE SEQUENCE [LARGE SCALE GENOMIC DNA]</scope>
    <source>
        <strain evidence="2 3">Sa2BVA9</strain>
    </source>
</reference>
<keyword evidence="1" id="KW-0812">Transmembrane</keyword>
<dbReference type="EMBL" id="JACSQL010000015">
    <property type="protein sequence ID" value="MBD7970735.1"/>
    <property type="molecule type" value="Genomic_DNA"/>
</dbReference>
<proteinExistence type="predicted"/>
<keyword evidence="1" id="KW-0472">Membrane</keyword>
<keyword evidence="1" id="KW-1133">Transmembrane helix</keyword>
<dbReference type="Proteomes" id="UP000608071">
    <property type="component" value="Unassembled WGS sequence"/>
</dbReference>
<name>A0ABR8T4Q2_9BACL</name>
<organism evidence="2 3">
    <name type="scientific">Paenibacillus gallinarum</name>
    <dbReference type="NCBI Taxonomy" id="2762232"/>
    <lineage>
        <taxon>Bacteria</taxon>
        <taxon>Bacillati</taxon>
        <taxon>Bacillota</taxon>
        <taxon>Bacilli</taxon>
        <taxon>Bacillales</taxon>
        <taxon>Paenibacillaceae</taxon>
        <taxon>Paenibacillus</taxon>
    </lineage>
</organism>
<keyword evidence="3" id="KW-1185">Reference proteome</keyword>
<evidence type="ECO:0000313" key="2">
    <source>
        <dbReference type="EMBL" id="MBD7970735.1"/>
    </source>
</evidence>
<gene>
    <name evidence="2" type="ORF">H9647_21965</name>
</gene>
<evidence type="ECO:0000313" key="3">
    <source>
        <dbReference type="Proteomes" id="UP000608071"/>
    </source>
</evidence>
<protein>
    <submittedName>
        <fullName evidence="2">Uncharacterized protein</fullName>
    </submittedName>
</protein>
<evidence type="ECO:0000256" key="1">
    <source>
        <dbReference type="SAM" id="Phobius"/>
    </source>
</evidence>
<feature type="transmembrane region" description="Helical" evidence="1">
    <location>
        <begin position="12"/>
        <end position="34"/>
    </location>
</feature>
<sequence length="85" mass="9632">MSKTWRFVLEGAGVLMLIFVIMPILSGMVLTWMYVPQMIQSESSSIHSFEASPLLMIGLALLTLFVYMMIRTGITRMIRKGKTSE</sequence>
<feature type="transmembrane region" description="Helical" evidence="1">
    <location>
        <begin position="54"/>
        <end position="70"/>
    </location>
</feature>
<comment type="caution">
    <text evidence="2">The sequence shown here is derived from an EMBL/GenBank/DDBJ whole genome shotgun (WGS) entry which is preliminary data.</text>
</comment>
<dbReference type="RefSeq" id="WP_191804109.1">
    <property type="nucleotide sequence ID" value="NZ_JACSQL010000015.1"/>
</dbReference>
<accession>A0ABR8T4Q2</accession>